<evidence type="ECO:0000259" key="1">
    <source>
        <dbReference type="Pfam" id="PF17667"/>
    </source>
</evidence>
<dbReference type="AlphaFoldDB" id="A0A383UNB5"/>
<feature type="domain" description="Fungal-type protein kinase" evidence="1">
    <location>
        <begin position="305"/>
        <end position="663"/>
    </location>
</feature>
<dbReference type="VEuPathDB" id="FungiDB:BLGHR1_11819"/>
<dbReference type="SUPFAM" id="SSF56112">
    <property type="entry name" value="Protein kinase-like (PK-like)"/>
    <property type="match status" value="1"/>
</dbReference>
<dbReference type="PANTHER" id="PTHR38248:SF2">
    <property type="entry name" value="FUNK1 11"/>
    <property type="match status" value="1"/>
</dbReference>
<gene>
    <name evidence="2" type="ORF">BLGHR1_11819</name>
</gene>
<dbReference type="EMBL" id="UNSH01000035">
    <property type="protein sequence ID" value="SZF01065.1"/>
    <property type="molecule type" value="Genomic_DNA"/>
</dbReference>
<reference evidence="2 3" key="1">
    <citation type="submission" date="2017-11" db="EMBL/GenBank/DDBJ databases">
        <authorList>
            <person name="Kracher B."/>
        </authorList>
    </citation>
    <scope>NUCLEOTIDE SEQUENCE [LARGE SCALE GENOMIC DNA]</scope>
    <source>
        <strain evidence="2 3">RACE1</strain>
    </source>
</reference>
<name>A0A383UNB5_BLUHO</name>
<sequence>MDLYPEIFAHITENSIEYIFEEFRNNCRNGSSLKTALVRMHSEIAYYTTLFSASFEMSSVTELFREMSYIVKNNHINLHRFDHLIHAIFKNKNERYILDLSLKIIRAEYKQSPLTTPTNSITSYAGSYTEIMHFDKVAEKLRDDLDLDIDNQVFHSIRNFWKVFFVRKRWSEQTSRIWESYQKYENTEMKRRSTELQKLEKPEDIRRLNNRHKSLKEKVLVINMKEREVWEWLNFFKESFLDQLQGYLPKSSTEHPVVIEKEGFQLRGQFCRTGITRLAVDSADFSETDFMIKSIDLPVDCPVGGEDINVLGEFDKSPRGNVRQEKFMRLSRSVREVFCAQPLRRFMHGFCLFREEFELWLFDRSGAYGSGLLSIVDDKEILIRALSSYLLMSDEELGRDMSIFQKGEDKFVQFPRSGNIEGPSYEIKSKPVVRPMGLVSQGATYYETKDESTVIKYSWSKPKKDTEAELLNIASSVPGVVNCLNSEIVYETKSHLDGLDLFQATHWTLNADQKYLRKSSHVNLTTKPSMERNRRLTRIVMTPRGRKIYSSGSILDFVAGIRDAIKGHEGLIGMGILHGHISEGNIILLKPNSENDDHGMLIDLDHSDKMRGNLIWDNDRKFMGTLKFMALEQLQSAYRREEFTRRTYRHDLESFFYVFIVGCIEYERASKSTRLDLSRWSSNDIERNFTSKIVNIMQFDMLLCQFTPSFEGLKELAKKLRQILFNYDGQYIETPDDYGPLYKRMIEAFDETIEDIRAGRIKNKIFHQCRK</sequence>
<organism evidence="2 3">
    <name type="scientific">Blumeria hordei</name>
    <name type="common">Barley powdery mildew</name>
    <name type="synonym">Blumeria graminis f. sp. hordei</name>
    <dbReference type="NCBI Taxonomy" id="2867405"/>
    <lineage>
        <taxon>Eukaryota</taxon>
        <taxon>Fungi</taxon>
        <taxon>Dikarya</taxon>
        <taxon>Ascomycota</taxon>
        <taxon>Pezizomycotina</taxon>
        <taxon>Leotiomycetes</taxon>
        <taxon>Erysiphales</taxon>
        <taxon>Erysiphaceae</taxon>
        <taxon>Blumeria</taxon>
    </lineage>
</organism>
<dbReference type="InterPro" id="IPR011009">
    <property type="entry name" value="Kinase-like_dom_sf"/>
</dbReference>
<proteinExistence type="predicted"/>
<dbReference type="Proteomes" id="UP000275772">
    <property type="component" value="Unassembled WGS sequence"/>
</dbReference>
<dbReference type="Pfam" id="PF17667">
    <property type="entry name" value="Pkinase_fungal"/>
    <property type="match status" value="1"/>
</dbReference>
<protein>
    <recommendedName>
        <fullName evidence="1">Fungal-type protein kinase domain-containing protein</fullName>
    </recommendedName>
</protein>
<evidence type="ECO:0000313" key="3">
    <source>
        <dbReference type="Proteomes" id="UP000275772"/>
    </source>
</evidence>
<accession>A0A383UNB5</accession>
<dbReference type="PANTHER" id="PTHR38248">
    <property type="entry name" value="FUNK1 6"/>
    <property type="match status" value="1"/>
</dbReference>
<dbReference type="InterPro" id="IPR040976">
    <property type="entry name" value="Pkinase_fungal"/>
</dbReference>
<dbReference type="Gene3D" id="1.10.510.10">
    <property type="entry name" value="Transferase(Phosphotransferase) domain 1"/>
    <property type="match status" value="1"/>
</dbReference>
<evidence type="ECO:0000313" key="2">
    <source>
        <dbReference type="EMBL" id="SZF01065.1"/>
    </source>
</evidence>